<evidence type="ECO:0000256" key="1">
    <source>
        <dbReference type="ARBA" id="ARBA00000287"/>
    </source>
</evidence>
<evidence type="ECO:0000256" key="4">
    <source>
        <dbReference type="ARBA" id="ARBA00013174"/>
    </source>
</evidence>
<evidence type="ECO:0000256" key="3">
    <source>
        <dbReference type="ARBA" id="ARBA00010441"/>
    </source>
</evidence>
<evidence type="ECO:0000256" key="14">
    <source>
        <dbReference type="ARBA" id="ARBA00032361"/>
    </source>
</evidence>
<organism evidence="16 17">
    <name type="scientific">Aequoribacter fuscus</name>
    <dbReference type="NCBI Taxonomy" id="2518989"/>
    <lineage>
        <taxon>Bacteria</taxon>
        <taxon>Pseudomonadati</taxon>
        <taxon>Pseudomonadota</taxon>
        <taxon>Gammaproteobacteria</taxon>
        <taxon>Cellvibrionales</taxon>
        <taxon>Halieaceae</taxon>
        <taxon>Aequoribacter</taxon>
    </lineage>
</organism>
<keyword evidence="17" id="KW-1185">Reference proteome</keyword>
<comment type="subcellular location">
    <subcellularLocation>
        <location evidence="2">Endomembrane system</location>
        <topology evidence="2">Multi-pass membrane protein</topology>
    </subcellularLocation>
</comment>
<evidence type="ECO:0000256" key="11">
    <source>
        <dbReference type="ARBA" id="ARBA00023136"/>
    </source>
</evidence>
<dbReference type="InterPro" id="IPR050324">
    <property type="entry name" value="CDP-alcohol_PTase-I"/>
</dbReference>
<evidence type="ECO:0000256" key="12">
    <source>
        <dbReference type="ARBA" id="ARBA00023209"/>
    </source>
</evidence>
<evidence type="ECO:0000256" key="10">
    <source>
        <dbReference type="ARBA" id="ARBA00023098"/>
    </source>
</evidence>
<evidence type="ECO:0000256" key="15">
    <source>
        <dbReference type="RuleBase" id="RU003750"/>
    </source>
</evidence>
<proteinExistence type="inferred from homology"/>
<sequence>MTDKHMPEAEKAQIPGLDADDLAALEQLVEDHEEEVLEGGKTVRRRGVYLLPNLFTTGALFAGFYAVVAALKGDFEAAPIAIFFAMVFDGLDGRVARLTNTSSKFGAEYDSLSDMVSFGVAPALVMFSFALQDLGKFGWSAAFVYVACAALRLARFNTRIDSDDGNFFTGLASPAAAAVVASAVWLAHDLGYVAAGDVPKELGVVLAVMTALMGSAMVANFKYPSFKGLDFRGRVPFVVIFIIVIVFSLVTLHPPAVFLATFLVYALSSPVLTLVNRLRPVKPADEGEQK</sequence>
<dbReference type="OrthoDB" id="9777147at2"/>
<dbReference type="Proteomes" id="UP000005615">
    <property type="component" value="Unassembled WGS sequence"/>
</dbReference>
<dbReference type="PROSITE" id="PS00379">
    <property type="entry name" value="CDP_ALCOHOL_P_TRANSF"/>
    <property type="match status" value="1"/>
</dbReference>
<keyword evidence="6" id="KW-0444">Lipid biosynthesis</keyword>
<dbReference type="GO" id="GO:0016020">
    <property type="term" value="C:membrane"/>
    <property type="evidence" value="ECO:0007669"/>
    <property type="project" value="InterPro"/>
</dbReference>
<reference evidence="16 17" key="1">
    <citation type="journal article" date="2011" name="J. Bacteriol.">
        <title>Genome sequence of strain IMCC3088, a proteorhodopsin-containing marine bacterium belonging to the OM60/NOR5 clade.</title>
        <authorList>
            <person name="Jang Y."/>
            <person name="Oh H.M."/>
            <person name="Kang I."/>
            <person name="Lee K."/>
            <person name="Yang S.J."/>
            <person name="Cho J.C."/>
        </authorList>
    </citation>
    <scope>NUCLEOTIDE SEQUENCE [LARGE SCALE GENOMIC DNA]</scope>
    <source>
        <strain evidence="16 17">IMCC3088</strain>
    </source>
</reference>
<keyword evidence="12" id="KW-0594">Phospholipid biosynthesis</keyword>
<dbReference type="InterPro" id="IPR043130">
    <property type="entry name" value="CDP-OH_PTrfase_TM_dom"/>
</dbReference>
<evidence type="ECO:0000256" key="5">
    <source>
        <dbReference type="ARBA" id="ARBA00017171"/>
    </source>
</evidence>
<dbReference type="Gene3D" id="1.20.120.1760">
    <property type="match status" value="1"/>
</dbReference>
<evidence type="ECO:0000256" key="13">
    <source>
        <dbReference type="ARBA" id="ARBA00023264"/>
    </source>
</evidence>
<dbReference type="STRING" id="2518989.IMCC3088_1725"/>
<dbReference type="GO" id="GO:0003882">
    <property type="term" value="F:CDP-diacylglycerol-serine O-phosphatidyltransferase activity"/>
    <property type="evidence" value="ECO:0007669"/>
    <property type="project" value="UniProtKB-EC"/>
</dbReference>
<dbReference type="EMBL" id="AEIG01000004">
    <property type="protein sequence ID" value="EGG30849.1"/>
    <property type="molecule type" value="Genomic_DNA"/>
</dbReference>
<name>F3KYJ7_9GAMM</name>
<keyword evidence="13" id="KW-1208">Phospholipid metabolism</keyword>
<keyword evidence="7 15" id="KW-0808">Transferase</keyword>
<keyword evidence="9" id="KW-1133">Transmembrane helix</keyword>
<keyword evidence="10" id="KW-0443">Lipid metabolism</keyword>
<evidence type="ECO:0000256" key="7">
    <source>
        <dbReference type="ARBA" id="ARBA00022679"/>
    </source>
</evidence>
<dbReference type="InterPro" id="IPR048254">
    <property type="entry name" value="CDP_ALCOHOL_P_TRANSF_CS"/>
</dbReference>
<comment type="caution">
    <text evidence="16">The sequence shown here is derived from an EMBL/GenBank/DDBJ whole genome shotgun (WGS) entry which is preliminary data.</text>
</comment>
<keyword evidence="11" id="KW-0472">Membrane</keyword>
<evidence type="ECO:0000313" key="16">
    <source>
        <dbReference type="EMBL" id="EGG30849.1"/>
    </source>
</evidence>
<comment type="similarity">
    <text evidence="3 15">Belongs to the CDP-alcohol phosphatidyltransferase class-I family.</text>
</comment>
<dbReference type="AlphaFoldDB" id="F3KYJ7"/>
<evidence type="ECO:0000256" key="8">
    <source>
        <dbReference type="ARBA" id="ARBA00022692"/>
    </source>
</evidence>
<dbReference type="PANTHER" id="PTHR14269">
    <property type="entry name" value="CDP-DIACYLGLYCEROL--GLYCEROL-3-PHOSPHATE 3-PHOSPHATIDYLTRANSFERASE-RELATED"/>
    <property type="match status" value="1"/>
</dbReference>
<dbReference type="eggNOG" id="COG1183">
    <property type="taxonomic scope" value="Bacteria"/>
</dbReference>
<dbReference type="RefSeq" id="WP_009574475.1">
    <property type="nucleotide sequence ID" value="NZ_AEIG01000004.1"/>
</dbReference>
<evidence type="ECO:0000313" key="17">
    <source>
        <dbReference type="Proteomes" id="UP000005615"/>
    </source>
</evidence>
<evidence type="ECO:0000256" key="9">
    <source>
        <dbReference type="ARBA" id="ARBA00022989"/>
    </source>
</evidence>
<dbReference type="InterPro" id="IPR004533">
    <property type="entry name" value="CDP-diaglyc--ser_O-PTrfase"/>
</dbReference>
<dbReference type="GO" id="GO:0008654">
    <property type="term" value="P:phospholipid biosynthetic process"/>
    <property type="evidence" value="ECO:0007669"/>
    <property type="project" value="UniProtKB-KW"/>
</dbReference>
<evidence type="ECO:0000256" key="6">
    <source>
        <dbReference type="ARBA" id="ARBA00022516"/>
    </source>
</evidence>
<dbReference type="Pfam" id="PF01066">
    <property type="entry name" value="CDP-OH_P_transf"/>
    <property type="match status" value="1"/>
</dbReference>
<dbReference type="InterPro" id="IPR000462">
    <property type="entry name" value="CDP-OH_P_trans"/>
</dbReference>
<dbReference type="PANTHER" id="PTHR14269:SF61">
    <property type="entry name" value="CDP-DIACYLGLYCEROL--SERINE O-PHOSPHATIDYLTRANSFERASE"/>
    <property type="match status" value="1"/>
</dbReference>
<comment type="catalytic activity">
    <reaction evidence="1">
        <text>a CDP-1,2-diacyl-sn-glycerol + L-serine = a 1,2-diacyl-sn-glycero-3-phospho-L-serine + CMP + H(+)</text>
        <dbReference type="Rhea" id="RHEA:16913"/>
        <dbReference type="ChEBI" id="CHEBI:15378"/>
        <dbReference type="ChEBI" id="CHEBI:33384"/>
        <dbReference type="ChEBI" id="CHEBI:57262"/>
        <dbReference type="ChEBI" id="CHEBI:58332"/>
        <dbReference type="ChEBI" id="CHEBI:60377"/>
        <dbReference type="EC" id="2.7.8.8"/>
    </reaction>
</comment>
<dbReference type="NCBIfam" id="TIGR00473">
    <property type="entry name" value="pssA"/>
    <property type="match status" value="1"/>
</dbReference>
<protein>
    <recommendedName>
        <fullName evidence="5">CDP-diacylglycerol--serine O-phosphatidyltransferase</fullName>
        <ecNumber evidence="4">2.7.8.8</ecNumber>
    </recommendedName>
    <alternativeName>
        <fullName evidence="14">Phosphatidylserine synthase</fullName>
    </alternativeName>
</protein>
<evidence type="ECO:0000256" key="2">
    <source>
        <dbReference type="ARBA" id="ARBA00004127"/>
    </source>
</evidence>
<dbReference type="GO" id="GO:0012505">
    <property type="term" value="C:endomembrane system"/>
    <property type="evidence" value="ECO:0007669"/>
    <property type="project" value="UniProtKB-SubCell"/>
</dbReference>
<gene>
    <name evidence="16" type="ORF">IMCC3088_1725</name>
</gene>
<accession>F3KYJ7</accession>
<dbReference type="EC" id="2.7.8.8" evidence="4"/>
<keyword evidence="8" id="KW-0812">Transmembrane</keyword>